<comment type="similarity">
    <text evidence="1">Belongs to the short-chain dehydrogenases/reductases (SDR) family.</text>
</comment>
<dbReference type="EMBL" id="NEVM01000002">
    <property type="protein sequence ID" value="OZI34095.1"/>
    <property type="molecule type" value="Genomic_DNA"/>
</dbReference>
<evidence type="ECO:0000313" key="2">
    <source>
        <dbReference type="EMBL" id="OZI34095.1"/>
    </source>
</evidence>
<dbReference type="SUPFAM" id="SSF51735">
    <property type="entry name" value="NAD(P)-binding Rossmann-fold domains"/>
    <property type="match status" value="1"/>
</dbReference>
<protein>
    <submittedName>
        <fullName evidence="2">3-oxoacyl-ACP reductase</fullName>
    </submittedName>
</protein>
<gene>
    <name evidence="2" type="ORF">CAL29_11095</name>
</gene>
<evidence type="ECO:0000313" key="3">
    <source>
        <dbReference type="Proteomes" id="UP000216020"/>
    </source>
</evidence>
<dbReference type="PANTHER" id="PTHR42879:SF6">
    <property type="entry name" value="NADPH-DEPENDENT REDUCTASE BACG"/>
    <property type="match status" value="1"/>
</dbReference>
<dbReference type="InterPro" id="IPR050259">
    <property type="entry name" value="SDR"/>
</dbReference>
<dbReference type="PRINTS" id="PR00081">
    <property type="entry name" value="GDHRDH"/>
</dbReference>
<evidence type="ECO:0000256" key="1">
    <source>
        <dbReference type="ARBA" id="ARBA00006484"/>
    </source>
</evidence>
<dbReference type="FunFam" id="3.40.50.720:FF:000084">
    <property type="entry name" value="Short-chain dehydrogenase reductase"/>
    <property type="match status" value="1"/>
</dbReference>
<name>A0A261SAA8_9BORD</name>
<dbReference type="OrthoDB" id="9793325at2"/>
<dbReference type="Pfam" id="PF13561">
    <property type="entry name" value="adh_short_C2"/>
    <property type="match status" value="1"/>
</dbReference>
<keyword evidence="3" id="KW-1185">Reference proteome</keyword>
<dbReference type="InterPro" id="IPR036291">
    <property type="entry name" value="NAD(P)-bd_dom_sf"/>
</dbReference>
<dbReference type="RefSeq" id="WP_094853097.1">
    <property type="nucleotide sequence ID" value="NZ_NEVM01000002.1"/>
</dbReference>
<organism evidence="2 3">
    <name type="scientific">Bordetella genomosp. 10</name>
    <dbReference type="NCBI Taxonomy" id="1416804"/>
    <lineage>
        <taxon>Bacteria</taxon>
        <taxon>Pseudomonadati</taxon>
        <taxon>Pseudomonadota</taxon>
        <taxon>Betaproteobacteria</taxon>
        <taxon>Burkholderiales</taxon>
        <taxon>Alcaligenaceae</taxon>
        <taxon>Bordetella</taxon>
    </lineage>
</organism>
<reference evidence="3" key="1">
    <citation type="submission" date="2017-05" db="EMBL/GenBank/DDBJ databases">
        <title>Complete and WGS of Bordetella genogroups.</title>
        <authorList>
            <person name="Spilker T."/>
            <person name="Lipuma J."/>
        </authorList>
    </citation>
    <scope>NUCLEOTIDE SEQUENCE [LARGE SCALE GENOMIC DNA]</scope>
    <source>
        <strain evidence="3">AU16122</strain>
    </source>
</reference>
<proteinExistence type="inferred from homology"/>
<dbReference type="InterPro" id="IPR002347">
    <property type="entry name" value="SDR_fam"/>
</dbReference>
<dbReference type="Proteomes" id="UP000216020">
    <property type="component" value="Unassembled WGS sequence"/>
</dbReference>
<sequence length="261" mass="26970">MDLGIKGKTALVLGAGGGLGSAVCLALAREGVRIALADVNADALDATRARLAETGVPVAARVWDLSAVDRIDEHLAAIEAALGPVDILFNNTGGPALSPAHVCQEDVWEQQFRAMALSVMAITAKVLPGMRERRWGRIVTSASSGVVAPIPNLAVSNALRLALVGWSKTLAREVASDGVTVNVVVPGRVATPRVRFLDEAKAKRDGMSANDVAAQSMASIPAGRYGTPEEYAHAVAFLASAGASYVTGTQLRVDGGLLANI</sequence>
<accession>A0A261SAA8</accession>
<dbReference type="AlphaFoldDB" id="A0A261SAA8"/>
<dbReference type="Gene3D" id="3.40.50.720">
    <property type="entry name" value="NAD(P)-binding Rossmann-like Domain"/>
    <property type="match status" value="1"/>
</dbReference>
<dbReference type="PANTHER" id="PTHR42879">
    <property type="entry name" value="3-OXOACYL-(ACYL-CARRIER-PROTEIN) REDUCTASE"/>
    <property type="match status" value="1"/>
</dbReference>
<comment type="caution">
    <text evidence="2">The sequence shown here is derived from an EMBL/GenBank/DDBJ whole genome shotgun (WGS) entry which is preliminary data.</text>
</comment>